<dbReference type="PANTHER" id="PTHR22801:SF63">
    <property type="entry name" value="C-TYPE LECTIN DOMAIN-CONTAINING PROTEIN"/>
    <property type="match status" value="1"/>
</dbReference>
<dbReference type="EMBL" id="CAJHNH020002107">
    <property type="protein sequence ID" value="CAG5125604.1"/>
    <property type="molecule type" value="Genomic_DNA"/>
</dbReference>
<name>A0A8S3Z7T7_9EUPU</name>
<dbReference type="SMART" id="SM00034">
    <property type="entry name" value="CLECT"/>
    <property type="match status" value="1"/>
</dbReference>
<dbReference type="Proteomes" id="UP000678393">
    <property type="component" value="Unassembled WGS sequence"/>
</dbReference>
<dbReference type="InterPro" id="IPR050801">
    <property type="entry name" value="Ca-Dep_Lectins_ImmuneDev"/>
</dbReference>
<dbReference type="SUPFAM" id="SSF56436">
    <property type="entry name" value="C-type lectin-like"/>
    <property type="match status" value="1"/>
</dbReference>
<dbReference type="OrthoDB" id="6271941at2759"/>
<dbReference type="InterPro" id="IPR016187">
    <property type="entry name" value="CTDL_fold"/>
</dbReference>
<dbReference type="AlphaFoldDB" id="A0A8S3Z7T7"/>
<evidence type="ECO:0000313" key="2">
    <source>
        <dbReference type="EMBL" id="CAG5125604.1"/>
    </source>
</evidence>
<evidence type="ECO:0000313" key="3">
    <source>
        <dbReference type="Proteomes" id="UP000678393"/>
    </source>
</evidence>
<reference evidence="2" key="1">
    <citation type="submission" date="2021-04" db="EMBL/GenBank/DDBJ databases">
        <authorList>
            <consortium name="Molecular Ecology Group"/>
        </authorList>
    </citation>
    <scope>NUCLEOTIDE SEQUENCE</scope>
</reference>
<feature type="domain" description="C-type lectin" evidence="1">
    <location>
        <begin position="52"/>
        <end position="165"/>
    </location>
</feature>
<protein>
    <recommendedName>
        <fullName evidence="1">C-type lectin domain-containing protein</fullName>
    </recommendedName>
</protein>
<evidence type="ECO:0000259" key="1">
    <source>
        <dbReference type="PROSITE" id="PS50041"/>
    </source>
</evidence>
<gene>
    <name evidence="2" type="ORF">CUNI_LOCUS11162</name>
</gene>
<comment type="caution">
    <text evidence="2">The sequence shown here is derived from an EMBL/GenBank/DDBJ whole genome shotgun (WGS) entry which is preliminary data.</text>
</comment>
<dbReference type="InterPro" id="IPR016186">
    <property type="entry name" value="C-type_lectin-like/link_sf"/>
</dbReference>
<dbReference type="InterPro" id="IPR001304">
    <property type="entry name" value="C-type_lectin-like"/>
</dbReference>
<sequence length="168" mass="19309">MYNNNTQLCTPGKWLHETEAPPNTEEGALYLGYRCDTHLGFTVRSYNDTPVCILQFSTEVTYAEAISSCRSFNSYLYTTKTLDKFYLLQTLVTNWLWVGLDDIQTEGKLVWVDDGQELDPELISNIFSPGEPNDISGFEDCTEIFIGSLTLNDNICDKYFRYVCEQRM</sequence>
<accession>A0A8S3Z7T7</accession>
<organism evidence="2 3">
    <name type="scientific">Candidula unifasciata</name>
    <dbReference type="NCBI Taxonomy" id="100452"/>
    <lineage>
        <taxon>Eukaryota</taxon>
        <taxon>Metazoa</taxon>
        <taxon>Spiralia</taxon>
        <taxon>Lophotrochozoa</taxon>
        <taxon>Mollusca</taxon>
        <taxon>Gastropoda</taxon>
        <taxon>Heterobranchia</taxon>
        <taxon>Euthyneura</taxon>
        <taxon>Panpulmonata</taxon>
        <taxon>Eupulmonata</taxon>
        <taxon>Stylommatophora</taxon>
        <taxon>Helicina</taxon>
        <taxon>Helicoidea</taxon>
        <taxon>Geomitridae</taxon>
        <taxon>Candidula</taxon>
    </lineage>
</organism>
<dbReference type="CDD" id="cd00037">
    <property type="entry name" value="CLECT"/>
    <property type="match status" value="1"/>
</dbReference>
<dbReference type="Gene3D" id="3.10.100.10">
    <property type="entry name" value="Mannose-Binding Protein A, subunit A"/>
    <property type="match status" value="1"/>
</dbReference>
<keyword evidence="3" id="KW-1185">Reference proteome</keyword>
<dbReference type="PROSITE" id="PS50041">
    <property type="entry name" value="C_TYPE_LECTIN_2"/>
    <property type="match status" value="1"/>
</dbReference>
<proteinExistence type="predicted"/>
<dbReference type="PANTHER" id="PTHR22801">
    <property type="entry name" value="LITHOSTATHINE"/>
    <property type="match status" value="1"/>
</dbReference>
<dbReference type="Pfam" id="PF00059">
    <property type="entry name" value="Lectin_C"/>
    <property type="match status" value="1"/>
</dbReference>